<dbReference type="EMBL" id="ATLV01021319">
    <property type="status" value="NOT_ANNOTATED_CDS"/>
    <property type="molecule type" value="Genomic_DNA"/>
</dbReference>
<dbReference type="VEuPathDB" id="VectorBase:ASIC014310"/>
<dbReference type="STRING" id="74873.A0A084W7X5"/>
<feature type="transmembrane region" description="Helical" evidence="5">
    <location>
        <begin position="321"/>
        <end position="340"/>
    </location>
</feature>
<dbReference type="VEuPathDB" id="VectorBase:ASIS008826"/>
<dbReference type="CDD" id="cd07042">
    <property type="entry name" value="STAS_SulP_like_sulfate_transporter"/>
    <property type="match status" value="1"/>
</dbReference>
<feature type="transmembrane region" description="Helical" evidence="5">
    <location>
        <begin position="449"/>
        <end position="479"/>
    </location>
</feature>
<dbReference type="InterPro" id="IPR011547">
    <property type="entry name" value="SLC26A/SulP_dom"/>
</dbReference>
<dbReference type="OMA" id="CLQWLPC"/>
<evidence type="ECO:0000256" key="3">
    <source>
        <dbReference type="ARBA" id="ARBA00022989"/>
    </source>
</evidence>
<dbReference type="SUPFAM" id="SSF52091">
    <property type="entry name" value="SpoIIaa-like"/>
    <property type="match status" value="1"/>
</dbReference>
<name>A0A084W7X5_ANOSI</name>
<evidence type="ECO:0000256" key="4">
    <source>
        <dbReference type="ARBA" id="ARBA00023136"/>
    </source>
</evidence>
<dbReference type="Pfam" id="PF00916">
    <property type="entry name" value="Sulfate_transp"/>
    <property type="match status" value="1"/>
</dbReference>
<dbReference type="GO" id="GO:0016020">
    <property type="term" value="C:membrane"/>
    <property type="evidence" value="ECO:0007669"/>
    <property type="project" value="UniProtKB-SubCell"/>
</dbReference>
<proteinExistence type="predicted"/>
<feature type="transmembrane region" description="Helical" evidence="5">
    <location>
        <begin position="384"/>
        <end position="404"/>
    </location>
</feature>
<dbReference type="EnsemblMetazoa" id="ASIC014310-RA">
    <property type="protein sequence ID" value="ASIC014310-PA"/>
    <property type="gene ID" value="ASIC014310"/>
</dbReference>
<evidence type="ECO:0000313" key="8">
    <source>
        <dbReference type="EnsemblMetazoa" id="ASIC014310-PA"/>
    </source>
</evidence>
<dbReference type="Pfam" id="PF01740">
    <property type="entry name" value="STAS"/>
    <property type="match status" value="1"/>
</dbReference>
<dbReference type="GO" id="GO:0055085">
    <property type="term" value="P:transmembrane transport"/>
    <property type="evidence" value="ECO:0007669"/>
    <property type="project" value="InterPro"/>
</dbReference>
<keyword evidence="9" id="KW-1185">Reference proteome</keyword>
<dbReference type="InterPro" id="IPR002645">
    <property type="entry name" value="STAS_dom"/>
</dbReference>
<evidence type="ECO:0000313" key="9">
    <source>
        <dbReference type="Proteomes" id="UP000030765"/>
    </source>
</evidence>
<evidence type="ECO:0000313" key="7">
    <source>
        <dbReference type="EMBL" id="KFB46319.1"/>
    </source>
</evidence>
<dbReference type="PROSITE" id="PS50801">
    <property type="entry name" value="STAS"/>
    <property type="match status" value="1"/>
</dbReference>
<gene>
    <name evidence="7" type="ORF">ZHAS_00014310</name>
</gene>
<feature type="transmembrane region" description="Helical" evidence="5">
    <location>
        <begin position="167"/>
        <end position="186"/>
    </location>
</feature>
<feature type="transmembrane region" description="Helical" evidence="5">
    <location>
        <begin position="65"/>
        <end position="90"/>
    </location>
</feature>
<feature type="transmembrane region" description="Helical" evidence="5">
    <location>
        <begin position="352"/>
        <end position="372"/>
    </location>
</feature>
<sequence length="611" mass="67897">MSKDEVGTARMRRVSQRILSNDHQESAPAAAGRWLRQRARTVCSYSMVKRRIPVLLWLPNYQWSFLPFDIIAGVTVTLTAIPQSIAYGILSNLGPQYGIYSNIMGCLAYAVFGSVKDVTIAPTSLTAIMVQVIVQELHYGTALLTFLAALITISFGVLNLGVLVRFISIPVIMGFTTAACFTIGSAQVRSLLGIKTQGKRADFVTSWDNVFTHLNEVRLADALLGCSSILLLVIMKLSKDLGEGRSRTFFKYFALLRNATIVVIGVTLAYCLTSDIDNPTFLLTGHVQAGFPAFQVPPFSYTNDNGTVYGFGDMLAVMRTSIITIPLVTTLEIVSVGKAFSKGKSIDATQEMFALGMSNLLVSFCSPLPVAGSFTRSALNHSSGVRTTLSCAITAVMLMISLALLTDVLYYIPKATLAAIVISAMAYMIDWEEIWNIWRTKKLDMIPFLATALACLFYELDYGILVGIGINCCFLLYLMSTPRLTVELMEIANLRVLLVNIDQSLAFSAVDRLRGWILKQIERHDDVELVVIDGSNVHFIDMTVAKSFAEMEHDLQMRQVRLLLWRFEPEIACTLLRLREELFLPILRTDLELQDAVTRWKHLHYLPTDVS</sequence>
<dbReference type="PANTHER" id="PTHR11814">
    <property type="entry name" value="SULFATE TRANSPORTER"/>
    <property type="match status" value="1"/>
</dbReference>
<keyword evidence="2 5" id="KW-0812">Transmembrane</keyword>
<dbReference type="Proteomes" id="UP000030765">
    <property type="component" value="Unassembled WGS sequence"/>
</dbReference>
<dbReference type="OrthoDB" id="288203at2759"/>
<evidence type="ECO:0000256" key="1">
    <source>
        <dbReference type="ARBA" id="ARBA00004141"/>
    </source>
</evidence>
<dbReference type="EMBL" id="KE525316">
    <property type="protein sequence ID" value="KFB46319.1"/>
    <property type="molecule type" value="Genomic_DNA"/>
</dbReference>
<feature type="transmembrane region" description="Helical" evidence="5">
    <location>
        <begin position="139"/>
        <end position="160"/>
    </location>
</feature>
<evidence type="ECO:0000259" key="6">
    <source>
        <dbReference type="PROSITE" id="PS50801"/>
    </source>
</evidence>
<dbReference type="InterPro" id="IPR036513">
    <property type="entry name" value="STAS_dom_sf"/>
</dbReference>
<comment type="subcellular location">
    <subcellularLocation>
        <location evidence="1">Membrane</location>
        <topology evidence="1">Multi-pass membrane protein</topology>
    </subcellularLocation>
</comment>
<dbReference type="AlphaFoldDB" id="A0A084W7X5"/>
<keyword evidence="3 5" id="KW-1133">Transmembrane helix</keyword>
<protein>
    <submittedName>
        <fullName evidence="7">AGAP004633-PA-like protein</fullName>
    </submittedName>
</protein>
<dbReference type="Gene3D" id="3.30.750.24">
    <property type="entry name" value="STAS domain"/>
    <property type="match status" value="1"/>
</dbReference>
<evidence type="ECO:0000256" key="2">
    <source>
        <dbReference type="ARBA" id="ARBA00022692"/>
    </source>
</evidence>
<organism evidence="8 9">
    <name type="scientific">Anopheles sinensis</name>
    <name type="common">Mosquito</name>
    <dbReference type="NCBI Taxonomy" id="74873"/>
    <lineage>
        <taxon>Eukaryota</taxon>
        <taxon>Metazoa</taxon>
        <taxon>Ecdysozoa</taxon>
        <taxon>Arthropoda</taxon>
        <taxon>Hexapoda</taxon>
        <taxon>Insecta</taxon>
        <taxon>Pterygota</taxon>
        <taxon>Neoptera</taxon>
        <taxon>Endopterygota</taxon>
        <taxon>Diptera</taxon>
        <taxon>Nematocera</taxon>
        <taxon>Culicoidea</taxon>
        <taxon>Culicidae</taxon>
        <taxon>Anophelinae</taxon>
        <taxon>Anopheles</taxon>
    </lineage>
</organism>
<feature type="domain" description="STAS" evidence="6">
    <location>
        <begin position="496"/>
        <end position="600"/>
    </location>
</feature>
<evidence type="ECO:0000256" key="5">
    <source>
        <dbReference type="SAM" id="Phobius"/>
    </source>
</evidence>
<accession>A0A084W7X5</accession>
<feature type="transmembrane region" description="Helical" evidence="5">
    <location>
        <begin position="249"/>
        <end position="270"/>
    </location>
</feature>
<keyword evidence="4 5" id="KW-0472">Membrane</keyword>
<reference evidence="8" key="2">
    <citation type="submission" date="2020-05" db="UniProtKB">
        <authorList>
            <consortium name="EnsemblMetazoa"/>
        </authorList>
    </citation>
    <scope>IDENTIFICATION</scope>
</reference>
<feature type="transmembrane region" description="Helical" evidence="5">
    <location>
        <begin position="97"/>
        <end position="115"/>
    </location>
</feature>
<reference evidence="7 9" key="1">
    <citation type="journal article" date="2014" name="BMC Genomics">
        <title>Genome sequence of Anopheles sinensis provides insight into genetics basis of mosquito competence for malaria parasites.</title>
        <authorList>
            <person name="Zhou D."/>
            <person name="Zhang D."/>
            <person name="Ding G."/>
            <person name="Shi L."/>
            <person name="Hou Q."/>
            <person name="Ye Y."/>
            <person name="Xu Y."/>
            <person name="Zhou H."/>
            <person name="Xiong C."/>
            <person name="Li S."/>
            <person name="Yu J."/>
            <person name="Hong S."/>
            <person name="Yu X."/>
            <person name="Zou P."/>
            <person name="Chen C."/>
            <person name="Chang X."/>
            <person name="Wang W."/>
            <person name="Lv Y."/>
            <person name="Sun Y."/>
            <person name="Ma L."/>
            <person name="Shen B."/>
            <person name="Zhu C."/>
        </authorList>
    </citation>
    <scope>NUCLEOTIDE SEQUENCE [LARGE SCALE GENOMIC DNA]</scope>
</reference>
<dbReference type="InterPro" id="IPR001902">
    <property type="entry name" value="SLC26A/SulP_fam"/>
</dbReference>